<reference evidence="1" key="1">
    <citation type="submission" date="2022-06" db="EMBL/GenBank/DDBJ databases">
        <title>Aeoliella straminimaris, a novel planctomycete from sediments.</title>
        <authorList>
            <person name="Vitorino I.R."/>
            <person name="Lage O.M."/>
        </authorList>
    </citation>
    <scope>NUCLEOTIDE SEQUENCE</scope>
    <source>
        <strain evidence="1">ICT_H6.2</strain>
    </source>
</reference>
<dbReference type="EMBL" id="JAMXLR010000051">
    <property type="protein sequence ID" value="MCO6045069.1"/>
    <property type="molecule type" value="Genomic_DNA"/>
</dbReference>
<gene>
    <name evidence="1" type="ORF">NG895_14255</name>
</gene>
<accession>A0A9X2FAR9</accession>
<name>A0A9X2FAR9_9BACT</name>
<keyword evidence="2" id="KW-1185">Reference proteome</keyword>
<dbReference type="RefSeq" id="WP_252853182.1">
    <property type="nucleotide sequence ID" value="NZ_JAMXLR010000051.1"/>
</dbReference>
<comment type="caution">
    <text evidence="1">The sequence shown here is derived from an EMBL/GenBank/DDBJ whole genome shotgun (WGS) entry which is preliminary data.</text>
</comment>
<dbReference type="AlphaFoldDB" id="A0A9X2FAR9"/>
<organism evidence="1 2">
    <name type="scientific">Aeoliella straminimaris</name>
    <dbReference type="NCBI Taxonomy" id="2954799"/>
    <lineage>
        <taxon>Bacteria</taxon>
        <taxon>Pseudomonadati</taxon>
        <taxon>Planctomycetota</taxon>
        <taxon>Planctomycetia</taxon>
        <taxon>Pirellulales</taxon>
        <taxon>Lacipirellulaceae</taxon>
        <taxon>Aeoliella</taxon>
    </lineage>
</organism>
<dbReference type="Proteomes" id="UP001155241">
    <property type="component" value="Unassembled WGS sequence"/>
</dbReference>
<proteinExistence type="predicted"/>
<protein>
    <submittedName>
        <fullName evidence="1">Uncharacterized protein</fullName>
    </submittedName>
</protein>
<evidence type="ECO:0000313" key="1">
    <source>
        <dbReference type="EMBL" id="MCO6045069.1"/>
    </source>
</evidence>
<sequence length="73" mass="7693">MSTQIQSQVVGVLTDLGFEPAPPEPDQQPVVGGLYRLVASEKASRFLNPVLAGTAEIVVDSGGTIEVQERPTT</sequence>
<evidence type="ECO:0000313" key="2">
    <source>
        <dbReference type="Proteomes" id="UP001155241"/>
    </source>
</evidence>